<dbReference type="InterPro" id="IPR036680">
    <property type="entry name" value="SPOR-like_sf"/>
</dbReference>
<evidence type="ECO:0000313" key="4">
    <source>
        <dbReference type="Proteomes" id="UP000665026"/>
    </source>
</evidence>
<reference evidence="3" key="1">
    <citation type="submission" date="2020-07" db="EMBL/GenBank/DDBJ databases">
        <title>Genome sequences of bacteria associated with the marine, planktonic diatom Thalassiosira profunda strain ECT2AJA-044.</title>
        <authorList>
            <person name="Gargas C.B."/>
            <person name="Roberts W.R."/>
            <person name="Alverson A.J."/>
        </authorList>
    </citation>
    <scope>NUCLEOTIDE SEQUENCE</scope>
    <source>
        <strain evidence="3">ECT2AJA-044</strain>
    </source>
</reference>
<dbReference type="GO" id="GO:0042834">
    <property type="term" value="F:peptidoglycan binding"/>
    <property type="evidence" value="ECO:0007669"/>
    <property type="project" value="InterPro"/>
</dbReference>
<gene>
    <name evidence="3" type="ORF">HZ995_00905</name>
</gene>
<dbReference type="Pfam" id="PF05036">
    <property type="entry name" value="SPOR"/>
    <property type="match status" value="1"/>
</dbReference>
<dbReference type="EMBL" id="CP060010">
    <property type="protein sequence ID" value="QTN36122.1"/>
    <property type="molecule type" value="Genomic_DNA"/>
</dbReference>
<dbReference type="SUPFAM" id="SSF110997">
    <property type="entry name" value="Sporulation related repeat"/>
    <property type="match status" value="1"/>
</dbReference>
<protein>
    <submittedName>
        <fullName evidence="3">SPOR domain-containing protein</fullName>
    </submittedName>
</protein>
<dbReference type="PROSITE" id="PS51724">
    <property type="entry name" value="SPOR"/>
    <property type="match status" value="1"/>
</dbReference>
<dbReference type="Proteomes" id="UP000665026">
    <property type="component" value="Chromosome"/>
</dbReference>
<dbReference type="InterPro" id="IPR007730">
    <property type="entry name" value="SPOR-like_dom"/>
</dbReference>
<feature type="domain" description="SPOR" evidence="2">
    <location>
        <begin position="311"/>
        <end position="388"/>
    </location>
</feature>
<dbReference type="Gene3D" id="3.30.70.1070">
    <property type="entry name" value="Sporulation related repeat"/>
    <property type="match status" value="1"/>
</dbReference>
<feature type="signal peptide" evidence="1">
    <location>
        <begin position="1"/>
        <end position="20"/>
    </location>
</feature>
<dbReference type="RefSeq" id="WP_209356826.1">
    <property type="nucleotide sequence ID" value="NZ_CP060010.1"/>
</dbReference>
<accession>A0A975EPR8</accession>
<feature type="chain" id="PRO_5037491699" evidence="1">
    <location>
        <begin position="21"/>
        <end position="388"/>
    </location>
</feature>
<evidence type="ECO:0000313" key="3">
    <source>
        <dbReference type="EMBL" id="QTN36122.1"/>
    </source>
</evidence>
<dbReference type="KEGG" id="cact:HZ995_00905"/>
<proteinExistence type="predicted"/>
<keyword evidence="1" id="KW-0732">Signal</keyword>
<evidence type="ECO:0000259" key="2">
    <source>
        <dbReference type="PROSITE" id="PS51724"/>
    </source>
</evidence>
<sequence>MQFKKTLSYTLLAAMTLATAVEARSLRDDGVPAEVPPASFKGNQYVDSRGCVFIRAGVDGSTSWVPRVTRDRKLVCGMQPTGVGGTTTVAVADEPEIIEITPTAPAPKPVTVAAAPKPKPVVRIPSPRVAPARPVVVHQPAAIAPAPQVAHAGDGCAHLSAQSRQYLSHPTANVRCGSQTQALNGGLTAPSSGYKMPSYQDHNGQMVVTAGVYPGQTVKSGHVAGNTHVIPQHLYQSHQEAKQVVEPPAGYRTVWKDDRLNPNRGVQTINGQQAMAGVWDTSKIPMVAHKPGAVSTKTTMSTRSYGGGNTMVITPNTYVQVAAYGSSEDAQRVAKRVRSMGLPVRIGKQRQGYQEVRMVLAGPFHSHAAAQSALSKARSAGFHNAYIR</sequence>
<evidence type="ECO:0000256" key="1">
    <source>
        <dbReference type="SAM" id="SignalP"/>
    </source>
</evidence>
<dbReference type="AlphaFoldDB" id="A0A975EPR8"/>
<name>A0A975EPR8_9RHOB</name>
<organism evidence="3 4">
    <name type="scientific">Cognatishimia activa</name>
    <dbReference type="NCBI Taxonomy" id="1715691"/>
    <lineage>
        <taxon>Bacteria</taxon>
        <taxon>Pseudomonadati</taxon>
        <taxon>Pseudomonadota</taxon>
        <taxon>Alphaproteobacteria</taxon>
        <taxon>Rhodobacterales</taxon>
        <taxon>Paracoccaceae</taxon>
        <taxon>Cognatishimia</taxon>
    </lineage>
</organism>